<feature type="transmembrane region" description="Helical" evidence="2">
    <location>
        <begin position="92"/>
        <end position="117"/>
    </location>
</feature>
<dbReference type="Gene3D" id="3.30.700.10">
    <property type="entry name" value="Glycoprotein, Type 4 Pilin"/>
    <property type="match status" value="1"/>
</dbReference>
<dbReference type="Proteomes" id="UP001429354">
    <property type="component" value="Unassembled WGS sequence"/>
</dbReference>
<dbReference type="InterPro" id="IPR001082">
    <property type="entry name" value="Pilin"/>
</dbReference>
<reference evidence="4 5" key="1">
    <citation type="submission" date="2018-07" db="EMBL/GenBank/DDBJ databases">
        <title>Whole genome Sequencing of Pseudoxanthomonas gei KCTC 32298 (T).</title>
        <authorList>
            <person name="Kumar S."/>
            <person name="Bansal K."/>
            <person name="Kaur A."/>
            <person name="Patil P."/>
            <person name="Sharma S."/>
            <person name="Patil P.B."/>
        </authorList>
    </citation>
    <scope>NUCLEOTIDE SEQUENCE [LARGE SCALE GENOMIC DNA]</scope>
    <source>
        <strain evidence="4 5">KCTC 32298</strain>
    </source>
</reference>
<dbReference type="Pfam" id="PF14237">
    <property type="entry name" value="GYF_2"/>
    <property type="match status" value="1"/>
</dbReference>
<protein>
    <submittedName>
        <fullName evidence="4">DUF4339 domain-containing protein</fullName>
    </submittedName>
</protein>
<evidence type="ECO:0000256" key="1">
    <source>
        <dbReference type="ARBA" id="ARBA00005233"/>
    </source>
</evidence>
<sequence>MSEWYYAAGNDRRLGPLSSNDLVTEFRQGRIGLETLVWREGQPQWQPLADFSSELGLTGDTGSVLPPPLPVGPVRAPQASAPPPKSGLSGCMIALIVVAVLAIPVIGILAAIALPAYQQYVVRAKVASVLPVAEAHKPAVSSYLAREQACPGNDDAGFEAPERYAQGSVASLTFGKFESDLCGMEVILAVPGTSKVDGKALWLEYNPADESWHCSSEIEDKYLPAQCRG</sequence>
<evidence type="ECO:0000313" key="5">
    <source>
        <dbReference type="Proteomes" id="UP001429354"/>
    </source>
</evidence>
<evidence type="ECO:0000259" key="3">
    <source>
        <dbReference type="Pfam" id="PF14237"/>
    </source>
</evidence>
<evidence type="ECO:0000256" key="2">
    <source>
        <dbReference type="SAM" id="Phobius"/>
    </source>
</evidence>
<dbReference type="InterPro" id="IPR045584">
    <property type="entry name" value="Pilin-like"/>
</dbReference>
<gene>
    <name evidence="4" type="ORF">DT603_13220</name>
</gene>
<name>A0ABX0ADX6_9GAMM</name>
<feature type="domain" description="GYF" evidence="3">
    <location>
        <begin position="4"/>
        <end position="51"/>
    </location>
</feature>
<comment type="caution">
    <text evidence="4">The sequence shown here is derived from an EMBL/GenBank/DDBJ whole genome shotgun (WGS) entry which is preliminary data.</text>
</comment>
<dbReference type="EMBL" id="QOVG01000009">
    <property type="protein sequence ID" value="NDK39799.1"/>
    <property type="molecule type" value="Genomic_DNA"/>
</dbReference>
<keyword evidence="5" id="KW-1185">Reference proteome</keyword>
<keyword evidence="2" id="KW-0812">Transmembrane</keyword>
<evidence type="ECO:0000313" key="4">
    <source>
        <dbReference type="EMBL" id="NDK39799.1"/>
    </source>
</evidence>
<dbReference type="InterPro" id="IPR025640">
    <property type="entry name" value="GYF_2"/>
</dbReference>
<dbReference type="RefSeq" id="WP_162350459.1">
    <property type="nucleotide sequence ID" value="NZ_QOVG01000009.1"/>
</dbReference>
<comment type="similarity">
    <text evidence="1">Belongs to the N-Me-Phe pilin family.</text>
</comment>
<organism evidence="4 5">
    <name type="scientific">Pseudoxanthomonas gei</name>
    <dbReference type="NCBI Taxonomy" id="1383030"/>
    <lineage>
        <taxon>Bacteria</taxon>
        <taxon>Pseudomonadati</taxon>
        <taxon>Pseudomonadota</taxon>
        <taxon>Gammaproteobacteria</taxon>
        <taxon>Lysobacterales</taxon>
        <taxon>Lysobacteraceae</taxon>
        <taxon>Pseudoxanthomonas</taxon>
    </lineage>
</organism>
<proteinExistence type="inferred from homology"/>
<dbReference type="Pfam" id="PF00114">
    <property type="entry name" value="Pilin"/>
    <property type="match status" value="1"/>
</dbReference>
<accession>A0ABX0ADX6</accession>
<keyword evidence="2" id="KW-1133">Transmembrane helix</keyword>
<keyword evidence="2" id="KW-0472">Membrane</keyword>
<dbReference type="SUPFAM" id="SSF54523">
    <property type="entry name" value="Pili subunits"/>
    <property type="match status" value="1"/>
</dbReference>